<keyword evidence="3" id="KW-1185">Reference proteome</keyword>
<organism evidence="2 3">
    <name type="scientific">Dufourea novaeangliae</name>
    <name type="common">Sweat bee</name>
    <dbReference type="NCBI Taxonomy" id="178035"/>
    <lineage>
        <taxon>Eukaryota</taxon>
        <taxon>Metazoa</taxon>
        <taxon>Ecdysozoa</taxon>
        <taxon>Arthropoda</taxon>
        <taxon>Hexapoda</taxon>
        <taxon>Insecta</taxon>
        <taxon>Pterygota</taxon>
        <taxon>Neoptera</taxon>
        <taxon>Endopterygota</taxon>
        <taxon>Hymenoptera</taxon>
        <taxon>Apocrita</taxon>
        <taxon>Aculeata</taxon>
        <taxon>Apoidea</taxon>
        <taxon>Anthophila</taxon>
        <taxon>Halictidae</taxon>
        <taxon>Rophitinae</taxon>
        <taxon>Dufourea</taxon>
    </lineage>
</organism>
<dbReference type="AlphaFoldDB" id="A0A154P1I1"/>
<sequence>MPHPVYVQRDRSGPSTVSKGTNTFFDPYDRGNSIDSYRSKRNVTIDNANFIHVE</sequence>
<dbReference type="Proteomes" id="UP000076502">
    <property type="component" value="Unassembled WGS sequence"/>
</dbReference>
<proteinExistence type="predicted"/>
<name>A0A154P1I1_DUFNO</name>
<gene>
    <name evidence="2" type="ORF">WN55_04725</name>
</gene>
<accession>A0A154P1I1</accession>
<evidence type="ECO:0000313" key="2">
    <source>
        <dbReference type="EMBL" id="KZC05785.1"/>
    </source>
</evidence>
<feature type="compositionally biased region" description="Polar residues" evidence="1">
    <location>
        <begin position="13"/>
        <end position="24"/>
    </location>
</feature>
<evidence type="ECO:0000313" key="3">
    <source>
        <dbReference type="Proteomes" id="UP000076502"/>
    </source>
</evidence>
<protein>
    <submittedName>
        <fullName evidence="2">Uncharacterized protein</fullName>
    </submittedName>
</protein>
<evidence type="ECO:0000256" key="1">
    <source>
        <dbReference type="SAM" id="MobiDB-lite"/>
    </source>
</evidence>
<dbReference type="EMBL" id="KQ434796">
    <property type="protein sequence ID" value="KZC05785.1"/>
    <property type="molecule type" value="Genomic_DNA"/>
</dbReference>
<feature type="region of interest" description="Disordered" evidence="1">
    <location>
        <begin position="1"/>
        <end position="24"/>
    </location>
</feature>
<reference evidence="2 3" key="1">
    <citation type="submission" date="2015-07" db="EMBL/GenBank/DDBJ databases">
        <title>The genome of Dufourea novaeangliae.</title>
        <authorList>
            <person name="Pan H."/>
            <person name="Kapheim K."/>
        </authorList>
    </citation>
    <scope>NUCLEOTIDE SEQUENCE [LARGE SCALE GENOMIC DNA]</scope>
    <source>
        <strain evidence="2">0120121106</strain>
        <tissue evidence="2">Whole body</tissue>
    </source>
</reference>